<dbReference type="Proteomes" id="UP000324748">
    <property type="component" value="Unassembled WGS sequence"/>
</dbReference>
<feature type="chain" id="PRO_5023029501" evidence="3">
    <location>
        <begin position="24"/>
        <end position="281"/>
    </location>
</feature>
<feature type="signal peptide" evidence="3">
    <location>
        <begin position="1"/>
        <end position="23"/>
    </location>
</feature>
<reference evidence="4 5" key="1">
    <citation type="submission" date="2019-05" db="EMBL/GenBank/DDBJ databases">
        <title>Emergence of the Ug99 lineage of the wheat stem rust pathogen through somatic hybridization.</title>
        <authorList>
            <person name="Li F."/>
            <person name="Upadhyaya N.M."/>
            <person name="Sperschneider J."/>
            <person name="Matny O."/>
            <person name="Nguyen-Phuc H."/>
            <person name="Mago R."/>
            <person name="Raley C."/>
            <person name="Miller M.E."/>
            <person name="Silverstein K.A.T."/>
            <person name="Henningsen E."/>
            <person name="Hirsch C.D."/>
            <person name="Visser B."/>
            <person name="Pretorius Z.A."/>
            <person name="Steffenson B.J."/>
            <person name="Schwessinger B."/>
            <person name="Dodds P.N."/>
            <person name="Figueroa M."/>
        </authorList>
    </citation>
    <scope>NUCLEOTIDE SEQUENCE [LARGE SCALE GENOMIC DNA]</scope>
    <source>
        <strain evidence="4">21-0</strain>
    </source>
</reference>
<protein>
    <submittedName>
        <fullName evidence="4">Uncharacterized protein</fullName>
    </submittedName>
</protein>
<evidence type="ECO:0000313" key="5">
    <source>
        <dbReference type="Proteomes" id="UP000324748"/>
    </source>
</evidence>
<keyword evidence="3" id="KW-0732">Signal</keyword>
<name>A0A5B0QAI9_PUCGR</name>
<proteinExistence type="predicted"/>
<feature type="compositionally biased region" description="Polar residues" evidence="1">
    <location>
        <begin position="190"/>
        <end position="219"/>
    </location>
</feature>
<feature type="transmembrane region" description="Helical" evidence="2">
    <location>
        <begin position="256"/>
        <end position="276"/>
    </location>
</feature>
<evidence type="ECO:0000256" key="2">
    <source>
        <dbReference type="SAM" id="Phobius"/>
    </source>
</evidence>
<keyword evidence="5" id="KW-1185">Reference proteome</keyword>
<keyword evidence="2" id="KW-1133">Transmembrane helix</keyword>
<keyword evidence="2" id="KW-0812">Transmembrane</keyword>
<feature type="region of interest" description="Disordered" evidence="1">
    <location>
        <begin position="190"/>
        <end position="240"/>
    </location>
</feature>
<accession>A0A5B0QAI9</accession>
<sequence>MIAGSSCNMVSWLMILQLGCVLASGPSHILISPVDTSNVEESAEGYNSLTHFINPINENYSDQNLILESDRGGGSSAIPPYQAIENGPGQEEKQAFIVDIDQAEISAQRPGESPGSSSLRTVENTFASHYPAPFRFDIEDPYHSDIGEASEKQPDRLASMLLLPVSPGTASRKLPVDQFSMGDNIQKSLEKSQSMSRGGFTDQSDSFQKGTASPLSTEISEAHPPITSKLPGIKTSNSNSRYFNNTDNLDKRKKSILDVFALLSFLIVWAVIAQMVRGSKP</sequence>
<keyword evidence="2" id="KW-0472">Membrane</keyword>
<comment type="caution">
    <text evidence="4">The sequence shown here is derived from an EMBL/GenBank/DDBJ whole genome shotgun (WGS) entry which is preliminary data.</text>
</comment>
<dbReference type="EMBL" id="VSWC01000027">
    <property type="protein sequence ID" value="KAA1110129.1"/>
    <property type="molecule type" value="Genomic_DNA"/>
</dbReference>
<dbReference type="AlphaFoldDB" id="A0A5B0QAI9"/>
<evidence type="ECO:0000256" key="3">
    <source>
        <dbReference type="SAM" id="SignalP"/>
    </source>
</evidence>
<evidence type="ECO:0000313" key="4">
    <source>
        <dbReference type="EMBL" id="KAA1110129.1"/>
    </source>
</evidence>
<evidence type="ECO:0000256" key="1">
    <source>
        <dbReference type="SAM" id="MobiDB-lite"/>
    </source>
</evidence>
<organism evidence="4 5">
    <name type="scientific">Puccinia graminis f. sp. tritici</name>
    <dbReference type="NCBI Taxonomy" id="56615"/>
    <lineage>
        <taxon>Eukaryota</taxon>
        <taxon>Fungi</taxon>
        <taxon>Dikarya</taxon>
        <taxon>Basidiomycota</taxon>
        <taxon>Pucciniomycotina</taxon>
        <taxon>Pucciniomycetes</taxon>
        <taxon>Pucciniales</taxon>
        <taxon>Pucciniaceae</taxon>
        <taxon>Puccinia</taxon>
    </lineage>
</organism>
<gene>
    <name evidence="4" type="ORF">PGT21_011564</name>
</gene>